<dbReference type="PANTHER" id="PTHR43808">
    <property type="entry name" value="ACETYLORNITHINE DEACETYLASE"/>
    <property type="match status" value="1"/>
</dbReference>
<dbReference type="InterPro" id="IPR036264">
    <property type="entry name" value="Bact_exopeptidase_dim_dom"/>
</dbReference>
<dbReference type="Pfam" id="PF01546">
    <property type="entry name" value="Peptidase_M20"/>
    <property type="match status" value="1"/>
</dbReference>
<dbReference type="CDD" id="cd08659">
    <property type="entry name" value="M20_ArgE_DapE-like"/>
    <property type="match status" value="1"/>
</dbReference>
<dbReference type="Gene3D" id="3.30.70.360">
    <property type="match status" value="1"/>
</dbReference>
<keyword evidence="4" id="KW-0028">Amino-acid biosynthesis</keyword>
<dbReference type="NCBIfam" id="NF006365">
    <property type="entry name" value="PRK08588.1"/>
    <property type="match status" value="1"/>
</dbReference>
<dbReference type="EMBL" id="AP026802">
    <property type="protein sequence ID" value="BDR57684.1"/>
    <property type="molecule type" value="Genomic_DNA"/>
</dbReference>
<dbReference type="GO" id="GO:0009085">
    <property type="term" value="P:lysine biosynthetic process"/>
    <property type="evidence" value="ECO:0007669"/>
    <property type="project" value="UniProtKB-KW"/>
</dbReference>
<evidence type="ECO:0000313" key="13">
    <source>
        <dbReference type="Proteomes" id="UP001321861"/>
    </source>
</evidence>
<evidence type="ECO:0000256" key="8">
    <source>
        <dbReference type="ARBA" id="ARBA00022915"/>
    </source>
</evidence>
<evidence type="ECO:0000256" key="1">
    <source>
        <dbReference type="ARBA" id="ARBA00001941"/>
    </source>
</evidence>
<evidence type="ECO:0000256" key="3">
    <source>
        <dbReference type="ARBA" id="ARBA00006247"/>
    </source>
</evidence>
<dbReference type="SUPFAM" id="SSF53187">
    <property type="entry name" value="Zn-dependent exopeptidases"/>
    <property type="match status" value="1"/>
</dbReference>
<dbReference type="NCBIfam" id="TIGR01910">
    <property type="entry name" value="DapE-ArgE"/>
    <property type="match status" value="1"/>
</dbReference>
<keyword evidence="7" id="KW-0862">Zinc</keyword>
<dbReference type="GO" id="GO:0019877">
    <property type="term" value="P:diaminopimelate biosynthetic process"/>
    <property type="evidence" value="ECO:0007669"/>
    <property type="project" value="UniProtKB-KW"/>
</dbReference>
<dbReference type="SUPFAM" id="SSF55031">
    <property type="entry name" value="Bacterial exopeptidase dimerisation domain"/>
    <property type="match status" value="1"/>
</dbReference>
<dbReference type="AlphaFoldDB" id="A0AAU9D1V3"/>
<comment type="cofactor">
    <cofactor evidence="1">
        <name>Co(2+)</name>
        <dbReference type="ChEBI" id="CHEBI:48828"/>
    </cofactor>
</comment>
<evidence type="ECO:0000256" key="4">
    <source>
        <dbReference type="ARBA" id="ARBA00022605"/>
    </source>
</evidence>
<dbReference type="RefSeq" id="WP_317635635.1">
    <property type="nucleotide sequence ID" value="NZ_AP026802.1"/>
</dbReference>
<dbReference type="PANTHER" id="PTHR43808:SF8">
    <property type="entry name" value="PEPTIDASE M20 DIMERISATION DOMAIN-CONTAINING PROTEIN"/>
    <property type="match status" value="1"/>
</dbReference>
<evidence type="ECO:0000256" key="7">
    <source>
        <dbReference type="ARBA" id="ARBA00022833"/>
    </source>
</evidence>
<keyword evidence="8" id="KW-0220">Diaminopimelate biosynthesis</keyword>
<dbReference type="Proteomes" id="UP001321861">
    <property type="component" value="Chromosome"/>
</dbReference>
<keyword evidence="6" id="KW-0378">Hydrolase</keyword>
<gene>
    <name evidence="12" type="primary">dapE1</name>
    <name evidence="12" type="ORF">XA3_01250</name>
</gene>
<reference evidence="12 13" key="1">
    <citation type="journal article" date="2023" name="Microbiol. Spectr.">
        <title>Symbiosis of Carpenter Bees with Uncharacterized Lactic Acid Bacteria Showing NAD Auxotrophy.</title>
        <authorList>
            <person name="Kawasaki S."/>
            <person name="Ozawa K."/>
            <person name="Mori T."/>
            <person name="Yamamoto A."/>
            <person name="Ito M."/>
            <person name="Ohkuma M."/>
            <person name="Sakamoto M."/>
            <person name="Matsutani M."/>
        </authorList>
    </citation>
    <scope>NUCLEOTIDE SEQUENCE [LARGE SCALE GENOMIC DNA]</scope>
    <source>
        <strain evidence="12 13">XA3</strain>
    </source>
</reference>
<evidence type="ECO:0000256" key="6">
    <source>
        <dbReference type="ARBA" id="ARBA00022801"/>
    </source>
</evidence>
<dbReference type="InterPro" id="IPR002933">
    <property type="entry name" value="Peptidase_M20"/>
</dbReference>
<evidence type="ECO:0000259" key="11">
    <source>
        <dbReference type="Pfam" id="PF07687"/>
    </source>
</evidence>
<keyword evidence="10" id="KW-0170">Cobalt</keyword>
<evidence type="ECO:0000256" key="9">
    <source>
        <dbReference type="ARBA" id="ARBA00023154"/>
    </source>
</evidence>
<sequence length="406" mass="44269">MKTEDKIEILRNLVSCKTVGGNEIEAAQYLKSVFDQHDIHSEVRPVEGNRANLVAEIGHGKPVLVVSGHLDVVAVNESEWESDPFTLTEKDGQLYGRGVTDMKSGMAAFVIAMIELKESNQPINGTVRLLATADEEITELGAEALYQDGAMKDADALLLGEPTGYFIMHTHTGAMDLDITALGQAAHSSRPQAGINAVENLIDFLDLLRKNILRATGHTISPILLKPTLFNLDKFHGGEQVNTIPSTAKAEVNIRTIAEYPNNKIVKIINDTTDAFNKFAKGKINCEIATNLIPIAGKPDSKLVSLLQKISQPYFKSMNDTPEKIKQNKAFADGFGVPYSPDKVIAGGAMGGTDASQLLADQPVGANYAVFGPGNETPHQSNEHLSKQMFLDFIEIYKQLFQEYFA</sequence>
<name>A0AAU9D1V3_9LACO</name>
<evidence type="ECO:0000313" key="12">
    <source>
        <dbReference type="EMBL" id="BDR57684.1"/>
    </source>
</evidence>
<dbReference type="InterPro" id="IPR050072">
    <property type="entry name" value="Peptidase_M20A"/>
</dbReference>
<feature type="domain" description="Peptidase M20 dimerisation" evidence="11">
    <location>
        <begin position="170"/>
        <end position="272"/>
    </location>
</feature>
<protein>
    <submittedName>
        <fullName evidence="12">Succinyl-diaminopimelate desuccinylase</fullName>
    </submittedName>
</protein>
<dbReference type="InterPro" id="IPR011650">
    <property type="entry name" value="Peptidase_M20_dimer"/>
</dbReference>
<dbReference type="Gene3D" id="3.40.630.10">
    <property type="entry name" value="Zn peptidases"/>
    <property type="match status" value="1"/>
</dbReference>
<dbReference type="InterPro" id="IPR010182">
    <property type="entry name" value="ArgE/DapE"/>
</dbReference>
<organism evidence="12 13">
    <name type="scientific">Xylocopilactobacillus apicola</name>
    <dbReference type="NCBI Taxonomy" id="2932184"/>
    <lineage>
        <taxon>Bacteria</taxon>
        <taxon>Bacillati</taxon>
        <taxon>Bacillota</taxon>
        <taxon>Bacilli</taxon>
        <taxon>Lactobacillales</taxon>
        <taxon>Lactobacillaceae</taxon>
        <taxon>Xylocopilactobacillus</taxon>
    </lineage>
</organism>
<dbReference type="Pfam" id="PF07687">
    <property type="entry name" value="M20_dimer"/>
    <property type="match status" value="1"/>
</dbReference>
<evidence type="ECO:0000256" key="5">
    <source>
        <dbReference type="ARBA" id="ARBA00022723"/>
    </source>
</evidence>
<comment type="cofactor">
    <cofactor evidence="2">
        <name>Zn(2+)</name>
        <dbReference type="ChEBI" id="CHEBI:29105"/>
    </cofactor>
</comment>
<dbReference type="GO" id="GO:0016787">
    <property type="term" value="F:hydrolase activity"/>
    <property type="evidence" value="ECO:0007669"/>
    <property type="project" value="UniProtKB-KW"/>
</dbReference>
<keyword evidence="13" id="KW-1185">Reference proteome</keyword>
<keyword evidence="9" id="KW-0457">Lysine biosynthesis</keyword>
<proteinExistence type="inferred from homology"/>
<accession>A0AAU9D1V3</accession>
<dbReference type="KEGG" id="xap:XA3_01250"/>
<evidence type="ECO:0000256" key="10">
    <source>
        <dbReference type="ARBA" id="ARBA00023285"/>
    </source>
</evidence>
<evidence type="ECO:0000256" key="2">
    <source>
        <dbReference type="ARBA" id="ARBA00001947"/>
    </source>
</evidence>
<comment type="similarity">
    <text evidence="3">Belongs to the peptidase M20A family.</text>
</comment>
<dbReference type="GO" id="GO:0046872">
    <property type="term" value="F:metal ion binding"/>
    <property type="evidence" value="ECO:0007669"/>
    <property type="project" value="UniProtKB-KW"/>
</dbReference>
<keyword evidence="5" id="KW-0479">Metal-binding</keyword>